<reference evidence="3" key="1">
    <citation type="journal article" date="2021" name="Genome Biol. Evol.">
        <title>The assembled and annotated genome of the fairy-ring fungus Marasmius oreades.</title>
        <authorList>
            <person name="Hiltunen M."/>
            <person name="Ament-Velasquez S.L."/>
            <person name="Johannesson H."/>
        </authorList>
    </citation>
    <scope>NUCLEOTIDE SEQUENCE</scope>
    <source>
        <strain evidence="3">03SP1</strain>
    </source>
</reference>
<feature type="compositionally biased region" description="Basic and acidic residues" evidence="1">
    <location>
        <begin position="447"/>
        <end position="466"/>
    </location>
</feature>
<gene>
    <name evidence="3" type="ORF">E1B28_012275</name>
</gene>
<proteinExistence type="predicted"/>
<protein>
    <submittedName>
        <fullName evidence="3">Uncharacterized protein</fullName>
    </submittedName>
</protein>
<organism evidence="3 4">
    <name type="scientific">Marasmius oreades</name>
    <name type="common">fairy-ring Marasmius</name>
    <dbReference type="NCBI Taxonomy" id="181124"/>
    <lineage>
        <taxon>Eukaryota</taxon>
        <taxon>Fungi</taxon>
        <taxon>Dikarya</taxon>
        <taxon>Basidiomycota</taxon>
        <taxon>Agaricomycotina</taxon>
        <taxon>Agaricomycetes</taxon>
        <taxon>Agaricomycetidae</taxon>
        <taxon>Agaricales</taxon>
        <taxon>Marasmiineae</taxon>
        <taxon>Marasmiaceae</taxon>
        <taxon>Marasmius</taxon>
    </lineage>
</organism>
<feature type="transmembrane region" description="Helical" evidence="2">
    <location>
        <begin position="294"/>
        <end position="317"/>
    </location>
</feature>
<keyword evidence="2" id="KW-0812">Transmembrane</keyword>
<feature type="region of interest" description="Disordered" evidence="1">
    <location>
        <begin position="434"/>
        <end position="491"/>
    </location>
</feature>
<keyword evidence="2" id="KW-0472">Membrane</keyword>
<dbReference type="KEGG" id="more:E1B28_012275"/>
<name>A0A9P7UPR6_9AGAR</name>
<dbReference type="AlphaFoldDB" id="A0A9P7UPR6"/>
<dbReference type="EMBL" id="CM032188">
    <property type="protein sequence ID" value="KAG7088261.1"/>
    <property type="molecule type" value="Genomic_DNA"/>
</dbReference>
<comment type="caution">
    <text evidence="3">The sequence shown here is derived from an EMBL/GenBank/DDBJ whole genome shotgun (WGS) entry which is preliminary data.</text>
</comment>
<evidence type="ECO:0000256" key="2">
    <source>
        <dbReference type="SAM" id="Phobius"/>
    </source>
</evidence>
<feature type="region of interest" description="Disordered" evidence="1">
    <location>
        <begin position="68"/>
        <end position="90"/>
    </location>
</feature>
<dbReference type="Proteomes" id="UP001049176">
    <property type="component" value="Chromosome 8"/>
</dbReference>
<evidence type="ECO:0000313" key="4">
    <source>
        <dbReference type="Proteomes" id="UP001049176"/>
    </source>
</evidence>
<dbReference type="RefSeq" id="XP_043004732.1">
    <property type="nucleotide sequence ID" value="XM_043157365.1"/>
</dbReference>
<dbReference type="GeneID" id="66081350"/>
<evidence type="ECO:0000313" key="3">
    <source>
        <dbReference type="EMBL" id="KAG7088261.1"/>
    </source>
</evidence>
<keyword evidence="4" id="KW-1185">Reference proteome</keyword>
<dbReference type="OrthoDB" id="2278929at2759"/>
<sequence length="491" mass="52680">MTWDREKLLDNRVSGGRRLGKCDARAGSLVHSSARFIYSSASIASTVVHLARQQVVFVDAILDSQMSPVSDSPWPLQTPAPPPPPKRRRLAPRQSTFFDQIERAQQQCQLSSGNDVISCFPTNETIYAQNQWAAFVWNSRLPEFTQFGKVNAYLFDGDSRKQVLAVRNLVNPTNQAGTLTVLVNDTWWGPSGALWSGSNMSHSFYWVVKRADQELTGSEFTQAHFVAVQTTYADSIIASMSTASFASSLSAASASAASASRASVSSHLTANPTANPTAGSNIQNSGGSSSFPKWAIAVIVILGFVAIATTCLLIFFIMRRLRRRREMDSKRNSMGSASPMMAHANNEPQSPLLASHTDHRDFQSSVGHGNPVAPAAMGTAAGVALNRAPSLVSPDGASTISRAGSAGEGGPFSGADAAIMADAFRKALRKPDFAGRPVEEGDSPENPEAKSELLSRELAEEGRDIRSVSSSRGVRVETLSDSGDTAHDIYR</sequence>
<feature type="region of interest" description="Disordered" evidence="1">
    <location>
        <begin position="328"/>
        <end position="355"/>
    </location>
</feature>
<accession>A0A9P7UPR6</accession>
<evidence type="ECO:0000256" key="1">
    <source>
        <dbReference type="SAM" id="MobiDB-lite"/>
    </source>
</evidence>
<keyword evidence="2" id="KW-1133">Transmembrane helix</keyword>